<feature type="active site" description="Proton donor/acceptor" evidence="7">
    <location>
        <position position="346"/>
    </location>
</feature>
<dbReference type="Proteomes" id="UP000004659">
    <property type="component" value="Unassembled WGS sequence"/>
</dbReference>
<evidence type="ECO:0000256" key="7">
    <source>
        <dbReference type="PROSITE-ProRule" id="PRU01373"/>
    </source>
</evidence>
<evidence type="ECO:0000256" key="1">
    <source>
        <dbReference type="ARBA" id="ARBA00004752"/>
    </source>
</evidence>
<feature type="domain" description="L,D-TPase catalytic" evidence="8">
    <location>
        <begin position="216"/>
        <end position="405"/>
    </location>
</feature>
<keyword evidence="4 7" id="KW-0133">Cell shape</keyword>
<dbReference type="SUPFAM" id="SSF47090">
    <property type="entry name" value="PGBD-like"/>
    <property type="match status" value="1"/>
</dbReference>
<dbReference type="GO" id="GO:0016740">
    <property type="term" value="F:transferase activity"/>
    <property type="evidence" value="ECO:0007669"/>
    <property type="project" value="UniProtKB-KW"/>
</dbReference>
<accession>A0A0E1X1H1</accession>
<protein>
    <submittedName>
        <fullName evidence="9">Peptidoglycan-binding domain 1 protein</fullName>
    </submittedName>
</protein>
<dbReference type="InterPro" id="IPR036366">
    <property type="entry name" value="PGBDSf"/>
</dbReference>
<evidence type="ECO:0000256" key="3">
    <source>
        <dbReference type="ARBA" id="ARBA00022679"/>
    </source>
</evidence>
<keyword evidence="3" id="KW-0808">Transferase</keyword>
<dbReference type="PANTHER" id="PTHR41533:SF1">
    <property type="entry name" value="L,D-TRANSPEPTIDASE YCBB-RELATED"/>
    <property type="match status" value="1"/>
</dbReference>
<evidence type="ECO:0000313" key="9">
    <source>
        <dbReference type="EMBL" id="EEZ30915.1"/>
    </source>
</evidence>
<dbReference type="GO" id="GO:0008360">
    <property type="term" value="P:regulation of cell shape"/>
    <property type="evidence" value="ECO:0007669"/>
    <property type="project" value="UniProtKB-UniRule"/>
</dbReference>
<proteinExistence type="inferred from homology"/>
<evidence type="ECO:0000259" key="8">
    <source>
        <dbReference type="PROSITE" id="PS52029"/>
    </source>
</evidence>
<dbReference type="InterPro" id="IPR006311">
    <property type="entry name" value="TAT_signal"/>
</dbReference>
<reference evidence="9" key="1">
    <citation type="submission" date="2009-01" db="EMBL/GenBank/DDBJ databases">
        <title>The Genome Sequence of Brucella pinnipedialis M292/94/1.</title>
        <authorList>
            <consortium name="The Broad Institute Genome Sequencing Platform"/>
            <person name="Ward D."/>
            <person name="Young S.K."/>
            <person name="Kodira C.D."/>
            <person name="Zeng Q."/>
            <person name="Koehrsen M."/>
            <person name="Alvarado L."/>
            <person name="Berlin A."/>
            <person name="Borenstein D."/>
            <person name="Chen Z."/>
            <person name="Engels R."/>
            <person name="Freedman E."/>
            <person name="Gellesch M."/>
            <person name="Goldberg J."/>
            <person name="Griggs A."/>
            <person name="Gujja S."/>
            <person name="Heiman D."/>
            <person name="Hepburn T."/>
            <person name="Howarth C."/>
            <person name="Jen D."/>
            <person name="Larson L."/>
            <person name="Lewis B."/>
            <person name="Mehta T."/>
            <person name="Park D."/>
            <person name="Pearson M."/>
            <person name="Roberts A."/>
            <person name="Saif S."/>
            <person name="Shea T."/>
            <person name="Shenoy N."/>
            <person name="Sisk P."/>
            <person name="Stolte C."/>
            <person name="Sykes S."/>
            <person name="Walk T."/>
            <person name="White J."/>
            <person name="Yandava C."/>
            <person name="Whatmore A.M."/>
            <person name="Perrett L.L."/>
            <person name="O'Callaghan D."/>
            <person name="Nusbaum C."/>
            <person name="Galagan J."/>
            <person name="Birren B."/>
        </authorList>
    </citation>
    <scope>NUCLEOTIDE SEQUENCE [LARGE SCALE GENOMIC DNA]</scope>
    <source>
        <strain evidence="9">M292/94/1</strain>
    </source>
</reference>
<dbReference type="Pfam" id="PF03734">
    <property type="entry name" value="YkuD"/>
    <property type="match status" value="1"/>
</dbReference>
<dbReference type="AlphaFoldDB" id="A0A0E1X1H1"/>
<dbReference type="UniPathway" id="UPA00219"/>
<dbReference type="Pfam" id="PF01471">
    <property type="entry name" value="PG_binding_1"/>
    <property type="match status" value="1"/>
</dbReference>
<feature type="active site" description="Nucleophile" evidence="7">
    <location>
        <position position="365"/>
    </location>
</feature>
<dbReference type="PROSITE" id="PS52029">
    <property type="entry name" value="LD_TPASE"/>
    <property type="match status" value="1"/>
</dbReference>
<dbReference type="GO" id="GO:0009252">
    <property type="term" value="P:peptidoglycan biosynthetic process"/>
    <property type="evidence" value="ECO:0007669"/>
    <property type="project" value="UniProtKB-UniPathway"/>
</dbReference>
<sequence>MPQERLAFWDVNQMTKTDRPANAFRADRRRFLRSAATAGLSVAASAMVSSAYAQQVLSDVISSPRRGNWDDQFDARATGGRRVATNQPVLSPQTVADIQNAIVQYTDIASRGGWPLVPGNARLQIGVNDPAVQYLRKRLMISGDLPQEAGLSTAFDTYVDAALKRFQARHGLPADGVMGQFTYAAMNVDVNTRLGQLQTNLQRLAPLANDTMQEQRFVMVNIPAARIEAVEGGSVIQRHTAVVGKIDRQTPLLNSKIHEVILNPYWTAPKSIIQKDIIPLMRKDPEYLTKNKIRLYDQSGQEVPPESVDWNTDDAVKLMFRQDPGKINAMSSTKINFHNPYAVYMHDTPQKSYFNKLMRFDSSGCVRVQNVRDLDVWLLKNTPGWDRQNIEATIKSGVNTPIQLADPVPLHFVYISAWSTGDGVVQFRDDIYKMDGSTELALGTDT</sequence>
<dbReference type="InterPro" id="IPR002477">
    <property type="entry name" value="Peptidoglycan-bd-like"/>
</dbReference>
<comment type="pathway">
    <text evidence="1 7">Cell wall biogenesis; peptidoglycan biosynthesis.</text>
</comment>
<dbReference type="Gene3D" id="2.40.440.10">
    <property type="entry name" value="L,D-transpeptidase catalytic domain-like"/>
    <property type="match status" value="1"/>
</dbReference>
<evidence type="ECO:0000256" key="2">
    <source>
        <dbReference type="ARBA" id="ARBA00005992"/>
    </source>
</evidence>
<evidence type="ECO:0000256" key="5">
    <source>
        <dbReference type="ARBA" id="ARBA00022984"/>
    </source>
</evidence>
<dbReference type="InterPro" id="IPR036365">
    <property type="entry name" value="PGBD-like_sf"/>
</dbReference>
<keyword evidence="5 7" id="KW-0573">Peptidoglycan synthesis</keyword>
<dbReference type="InterPro" id="IPR005490">
    <property type="entry name" value="LD_TPept_cat_dom"/>
</dbReference>
<dbReference type="InterPro" id="IPR052905">
    <property type="entry name" value="LD-transpeptidase_YkuD-like"/>
</dbReference>
<dbReference type="PANTHER" id="PTHR41533">
    <property type="entry name" value="L,D-TRANSPEPTIDASE HI_1667-RELATED"/>
    <property type="match status" value="1"/>
</dbReference>
<gene>
    <name evidence="9" type="ORF">BALG_01035</name>
</gene>
<dbReference type="InterPro" id="IPR038063">
    <property type="entry name" value="Transpep_catalytic_dom"/>
</dbReference>
<dbReference type="Gene3D" id="1.10.101.10">
    <property type="entry name" value="PGBD-like superfamily/PGBD"/>
    <property type="match status" value="1"/>
</dbReference>
<dbReference type="EMBL" id="EQ999546">
    <property type="protein sequence ID" value="EEZ30915.1"/>
    <property type="molecule type" value="Genomic_DNA"/>
</dbReference>
<dbReference type="HOGENOM" id="CLU_020360_5_2_5"/>
<dbReference type="GO" id="GO:0071555">
    <property type="term" value="P:cell wall organization"/>
    <property type="evidence" value="ECO:0007669"/>
    <property type="project" value="UniProtKB-UniRule"/>
</dbReference>
<evidence type="ECO:0000256" key="4">
    <source>
        <dbReference type="ARBA" id="ARBA00022960"/>
    </source>
</evidence>
<evidence type="ECO:0000256" key="6">
    <source>
        <dbReference type="ARBA" id="ARBA00023316"/>
    </source>
</evidence>
<dbReference type="PROSITE" id="PS51318">
    <property type="entry name" value="TAT"/>
    <property type="match status" value="1"/>
</dbReference>
<comment type="similarity">
    <text evidence="2">Belongs to the YkuD family.</text>
</comment>
<dbReference type="CDD" id="cd16913">
    <property type="entry name" value="YkuD_like"/>
    <property type="match status" value="1"/>
</dbReference>
<keyword evidence="6 7" id="KW-0961">Cell wall biogenesis/degradation</keyword>
<name>A0A0E1X1H1_9HYPH</name>
<dbReference type="SUPFAM" id="SSF141523">
    <property type="entry name" value="L,D-transpeptidase catalytic domain-like"/>
    <property type="match status" value="1"/>
</dbReference>
<dbReference type="GO" id="GO:0004180">
    <property type="term" value="F:carboxypeptidase activity"/>
    <property type="evidence" value="ECO:0007669"/>
    <property type="project" value="UniProtKB-ARBA"/>
</dbReference>
<organism evidence="9">
    <name type="scientific">Brucella pinnipedialis M292/94/1</name>
    <dbReference type="NCBI Taxonomy" id="520462"/>
    <lineage>
        <taxon>Bacteria</taxon>
        <taxon>Pseudomonadati</taxon>
        <taxon>Pseudomonadota</taxon>
        <taxon>Alphaproteobacteria</taxon>
        <taxon>Hyphomicrobiales</taxon>
        <taxon>Brucellaceae</taxon>
        <taxon>Brucella/Ochrobactrum group</taxon>
        <taxon>Brucella</taxon>
    </lineage>
</organism>